<keyword evidence="2" id="KW-0238">DNA-binding</keyword>
<dbReference type="InterPro" id="IPR010982">
    <property type="entry name" value="Lambda_DNA-bd_dom_sf"/>
</dbReference>
<dbReference type="RefSeq" id="WP_184146318.1">
    <property type="nucleotide sequence ID" value="NZ_JACHFM010000001.1"/>
</dbReference>
<dbReference type="GO" id="GO:0003700">
    <property type="term" value="F:DNA-binding transcription factor activity"/>
    <property type="evidence" value="ECO:0007669"/>
    <property type="project" value="TreeGrafter"/>
</dbReference>
<dbReference type="SUPFAM" id="SSF53822">
    <property type="entry name" value="Periplasmic binding protein-like I"/>
    <property type="match status" value="1"/>
</dbReference>
<proteinExistence type="predicted"/>
<dbReference type="Gene3D" id="3.40.50.2300">
    <property type="match status" value="2"/>
</dbReference>
<feature type="domain" description="HTH lacI-type" evidence="4">
    <location>
        <begin position="2"/>
        <end position="56"/>
    </location>
</feature>
<evidence type="ECO:0000256" key="2">
    <source>
        <dbReference type="ARBA" id="ARBA00023125"/>
    </source>
</evidence>
<dbReference type="InterPro" id="IPR046335">
    <property type="entry name" value="LacI/GalR-like_sensor"/>
</dbReference>
<dbReference type="AlphaFoldDB" id="A0A840SJK2"/>
<evidence type="ECO:0000313" key="6">
    <source>
        <dbReference type="Proteomes" id="UP000549457"/>
    </source>
</evidence>
<dbReference type="Gene3D" id="1.10.260.40">
    <property type="entry name" value="lambda repressor-like DNA-binding domains"/>
    <property type="match status" value="1"/>
</dbReference>
<dbReference type="PANTHER" id="PTHR30146">
    <property type="entry name" value="LACI-RELATED TRANSCRIPTIONAL REPRESSOR"/>
    <property type="match status" value="1"/>
</dbReference>
<evidence type="ECO:0000256" key="3">
    <source>
        <dbReference type="ARBA" id="ARBA00023163"/>
    </source>
</evidence>
<dbReference type="CDD" id="cd01392">
    <property type="entry name" value="HTH_LacI"/>
    <property type="match status" value="1"/>
</dbReference>
<dbReference type="PANTHER" id="PTHR30146:SF109">
    <property type="entry name" value="HTH-TYPE TRANSCRIPTIONAL REGULATOR GALS"/>
    <property type="match status" value="1"/>
</dbReference>
<dbReference type="EMBL" id="JACHFM010000001">
    <property type="protein sequence ID" value="MBB5220328.1"/>
    <property type="molecule type" value="Genomic_DNA"/>
</dbReference>
<name>A0A840SJK2_9RHOB</name>
<dbReference type="Proteomes" id="UP000549457">
    <property type="component" value="Unassembled WGS sequence"/>
</dbReference>
<dbReference type="InterPro" id="IPR028082">
    <property type="entry name" value="Peripla_BP_I"/>
</dbReference>
<keyword evidence="6" id="KW-1185">Reference proteome</keyword>
<dbReference type="Pfam" id="PF13377">
    <property type="entry name" value="Peripla_BP_3"/>
    <property type="match status" value="1"/>
</dbReference>
<dbReference type="SMART" id="SM00354">
    <property type="entry name" value="HTH_LACI"/>
    <property type="match status" value="1"/>
</dbReference>
<dbReference type="PRINTS" id="PR00036">
    <property type="entry name" value="HTHLACI"/>
</dbReference>
<sequence length="351" mass="37133">MATIYDVAKAAGVSPKTVSRVMNGDAPVNVRTRELVEATMDSLGYVPSSAARAMRSQRTRLVGLVTGAISGSQAAGGATGLPDLQIVQGIQRTLAESGMTLLVSDTSEPGGVPQLVRTLREHRVEGLFYVASHHQRIELPDGARAARMVLVNGFDDAGTPCVLPDDTEGQWALTAALIARGHRRIGFLTLPAALVAQGLRLEGYARALAEAGIAYDPALVVETSHSGAAQEREVLQAAIEGMLALEEPPTVLCCGNDRLAVAVYGILRAREVKVPEGMSVAGYDDYRVISETLYPQLTTMELPYGRMGEAAARLMLGELRGKKPAAIGARVLVEGELRWRDSVTPGPAAVA</sequence>
<dbReference type="PROSITE" id="PS50932">
    <property type="entry name" value="HTH_LACI_2"/>
    <property type="match status" value="1"/>
</dbReference>
<reference evidence="5 6" key="1">
    <citation type="submission" date="2020-08" db="EMBL/GenBank/DDBJ databases">
        <title>Genomic Encyclopedia of Type Strains, Phase IV (KMG-IV): sequencing the most valuable type-strain genomes for metagenomic binning, comparative biology and taxonomic classification.</title>
        <authorList>
            <person name="Goeker M."/>
        </authorList>
    </citation>
    <scope>NUCLEOTIDE SEQUENCE [LARGE SCALE GENOMIC DNA]</scope>
    <source>
        <strain evidence="5 6">DSM 101730</strain>
    </source>
</reference>
<keyword evidence="1" id="KW-0805">Transcription regulation</keyword>
<dbReference type="Pfam" id="PF00356">
    <property type="entry name" value="LacI"/>
    <property type="match status" value="1"/>
</dbReference>
<evidence type="ECO:0000259" key="4">
    <source>
        <dbReference type="PROSITE" id="PS50932"/>
    </source>
</evidence>
<dbReference type="GO" id="GO:0000976">
    <property type="term" value="F:transcription cis-regulatory region binding"/>
    <property type="evidence" value="ECO:0007669"/>
    <property type="project" value="TreeGrafter"/>
</dbReference>
<evidence type="ECO:0000256" key="1">
    <source>
        <dbReference type="ARBA" id="ARBA00023015"/>
    </source>
</evidence>
<evidence type="ECO:0000313" key="5">
    <source>
        <dbReference type="EMBL" id="MBB5220328.1"/>
    </source>
</evidence>
<dbReference type="SUPFAM" id="SSF47413">
    <property type="entry name" value="lambda repressor-like DNA-binding domains"/>
    <property type="match status" value="1"/>
</dbReference>
<dbReference type="PROSITE" id="PS00356">
    <property type="entry name" value="HTH_LACI_1"/>
    <property type="match status" value="1"/>
</dbReference>
<dbReference type="InterPro" id="IPR000843">
    <property type="entry name" value="HTH_LacI"/>
</dbReference>
<protein>
    <submittedName>
        <fullName evidence="5">LacI family transcriptional regulator</fullName>
    </submittedName>
</protein>
<accession>A0A840SJK2</accession>
<gene>
    <name evidence="5" type="ORF">HNP73_000249</name>
</gene>
<keyword evidence="3" id="KW-0804">Transcription</keyword>
<organism evidence="5 6">
    <name type="scientific">Amaricoccus macauensis</name>
    <dbReference type="NCBI Taxonomy" id="57001"/>
    <lineage>
        <taxon>Bacteria</taxon>
        <taxon>Pseudomonadati</taxon>
        <taxon>Pseudomonadota</taxon>
        <taxon>Alphaproteobacteria</taxon>
        <taxon>Rhodobacterales</taxon>
        <taxon>Paracoccaceae</taxon>
        <taxon>Amaricoccus</taxon>
    </lineage>
</organism>
<dbReference type="CDD" id="cd06288">
    <property type="entry name" value="PBP1_sucrose_transcription_regulator"/>
    <property type="match status" value="1"/>
</dbReference>
<comment type="caution">
    <text evidence="5">The sequence shown here is derived from an EMBL/GenBank/DDBJ whole genome shotgun (WGS) entry which is preliminary data.</text>
</comment>